<organism evidence="2 3">
    <name type="scientific">Planktothrix rubescens CCAP 1459/22</name>
    <dbReference type="NCBI Taxonomy" id="329571"/>
    <lineage>
        <taxon>Bacteria</taxon>
        <taxon>Bacillati</taxon>
        <taxon>Cyanobacteriota</taxon>
        <taxon>Cyanophyceae</taxon>
        <taxon>Oscillatoriophycideae</taxon>
        <taxon>Oscillatoriales</taxon>
        <taxon>Microcoleaceae</taxon>
        <taxon>Planktothrix</taxon>
    </lineage>
</organism>
<dbReference type="AlphaFoldDB" id="A0A6J7ZPX6"/>
<proteinExistence type="predicted"/>
<dbReference type="SUPFAM" id="SSF55729">
    <property type="entry name" value="Acyl-CoA N-acyltransferases (Nat)"/>
    <property type="match status" value="1"/>
</dbReference>
<dbReference type="InterPro" id="IPR016181">
    <property type="entry name" value="Acyl_CoA_acyltransferase"/>
</dbReference>
<dbReference type="InterPro" id="IPR000182">
    <property type="entry name" value="GNAT_dom"/>
</dbReference>
<dbReference type="PANTHER" id="PTHR43792:SF1">
    <property type="entry name" value="N-ACETYLTRANSFERASE DOMAIN-CONTAINING PROTEIN"/>
    <property type="match status" value="1"/>
</dbReference>
<accession>A0A6J7ZPX6</accession>
<gene>
    <name evidence="2" type="ORF">PLAN_40764</name>
</gene>
<dbReference type="PANTHER" id="PTHR43792">
    <property type="entry name" value="GNAT FAMILY, PUTATIVE (AFU_ORTHOLOGUE AFUA_3G00765)-RELATED-RELATED"/>
    <property type="match status" value="1"/>
</dbReference>
<dbReference type="InterPro" id="IPR051531">
    <property type="entry name" value="N-acetyltransferase"/>
</dbReference>
<dbReference type="GO" id="GO:0016747">
    <property type="term" value="F:acyltransferase activity, transferring groups other than amino-acyl groups"/>
    <property type="evidence" value="ECO:0007669"/>
    <property type="project" value="InterPro"/>
</dbReference>
<dbReference type="EMBL" id="CZCZ02000014">
    <property type="protein sequence ID" value="CAC5344349.1"/>
    <property type="molecule type" value="Genomic_DNA"/>
</dbReference>
<keyword evidence="3" id="KW-1185">Reference proteome</keyword>
<evidence type="ECO:0000313" key="2">
    <source>
        <dbReference type="EMBL" id="CAC5344349.1"/>
    </source>
</evidence>
<protein>
    <recommendedName>
        <fullName evidence="1">N-acetyltransferase domain-containing protein</fullName>
    </recommendedName>
</protein>
<dbReference type="Pfam" id="PF13302">
    <property type="entry name" value="Acetyltransf_3"/>
    <property type="match status" value="1"/>
</dbReference>
<dbReference type="EMBL" id="LR812490">
    <property type="protein sequence ID" value="CAC5344349.1"/>
    <property type="molecule type" value="Genomic_DNA"/>
</dbReference>
<name>A0A6J7ZPX6_PLARU</name>
<dbReference type="PROSITE" id="PS51186">
    <property type="entry name" value="GNAT"/>
    <property type="match status" value="1"/>
</dbReference>
<evidence type="ECO:0000313" key="3">
    <source>
        <dbReference type="Proteomes" id="UP000196521"/>
    </source>
</evidence>
<evidence type="ECO:0000259" key="1">
    <source>
        <dbReference type="PROSITE" id="PS51186"/>
    </source>
</evidence>
<comment type="caution">
    <text evidence="2">The sequence shown here is derived from an EMBL/GenBank/DDBJ whole genome shotgun (WGS) entry which is preliminary data.</text>
</comment>
<dbReference type="RefSeq" id="WP_052338598.1">
    <property type="nucleotide sequence ID" value="NZ_LR812490.1"/>
</dbReference>
<dbReference type="Gene3D" id="3.40.630.30">
    <property type="match status" value="1"/>
</dbReference>
<sequence>MTSYKSSINSANNIQSFPNRQFNLQLPTLIETERMQLIKPHPDYFPKVTRMLQDPEGMKYVTTGARSNAQAKLETSAFQKDWERQGWGAYFLLNKQTKDVMGAVKLYLSDRSPYLQIGYFLGREYWRKGYGTEAGKMALKLGFYGLNQPRIDAFAHINNIPSRHILEKIGMTCITEQFIYDGRQYSHYMINRSDYQI</sequence>
<feature type="domain" description="N-acetyltransferase" evidence="1">
    <location>
        <begin position="24"/>
        <end position="194"/>
    </location>
</feature>
<dbReference type="Proteomes" id="UP000196521">
    <property type="component" value="Chromosome"/>
</dbReference>
<reference evidence="2" key="1">
    <citation type="submission" date="2020-05" db="EMBL/GenBank/DDBJ databases">
        <authorList>
            <consortium name="Genoscope - CEA"/>
            <person name="William W."/>
        </authorList>
    </citation>
    <scope>NUCLEOTIDE SEQUENCE [LARGE SCALE GENOMIC DNA]</scope>
    <source>
        <strain evidence="2">PCC 7821</strain>
    </source>
</reference>